<dbReference type="PANTHER" id="PTHR30408:SF12">
    <property type="entry name" value="TYPE I RESTRICTION ENZYME MJAVIII SPECIFICITY SUBUNIT"/>
    <property type="match status" value="1"/>
</dbReference>
<dbReference type="Gene3D" id="3.90.220.20">
    <property type="entry name" value="DNA methylase specificity domains"/>
    <property type="match status" value="2"/>
</dbReference>
<organism evidence="5 6">
    <name type="scientific">Aureispira anguillae</name>
    <dbReference type="NCBI Taxonomy" id="2864201"/>
    <lineage>
        <taxon>Bacteria</taxon>
        <taxon>Pseudomonadati</taxon>
        <taxon>Bacteroidota</taxon>
        <taxon>Saprospiria</taxon>
        <taxon>Saprospirales</taxon>
        <taxon>Saprospiraceae</taxon>
        <taxon>Aureispira</taxon>
    </lineage>
</organism>
<evidence type="ECO:0000256" key="2">
    <source>
        <dbReference type="ARBA" id="ARBA00022747"/>
    </source>
</evidence>
<keyword evidence="3" id="KW-0238">DNA-binding</keyword>
<comment type="similarity">
    <text evidence="1">Belongs to the type-I restriction system S methylase family.</text>
</comment>
<dbReference type="InterPro" id="IPR000055">
    <property type="entry name" value="Restrct_endonuc_typeI_TRD"/>
</dbReference>
<sequence length="483" mass="55868">MMEYKLGDICFIQSGGTPKRSNKKFYSPAFIPWVKIGDLGENEVIFKTEESLSEDGLIAINNRIFPKGTILLALYGATLGKTGIAGIELTSNQAILGINTLDDKILLNQYLKYWLDFNVKKFQFEGKGGTYKNLSKKYISNLKISIPSIDVQRIAVQKINKIINLLDKRQLTIDLLDEYLESLFVHTFLENSMSKNWQILPISDIVKSSTYGTSKKANLEKRGMPILRMNNITYKGELNLEKLKWVEYTASEKNKYKLSNGDVLFNRTNSKELVGKTAVWDRGEGFTYAGYLVKFVLNFEIVNPYYFSSFLNSNFGKKILYHKARPSGNMVNFSPPLLKKENILVPPIELQNEFENSYKKIKIHKQKLLKSRILIEELLQAFIYQTFFLQEKLKVKDEISTLLYDNVQLELFLNTFNASDFQSIDQYNIEVEKLFKILEKTNLRIKENEEFRNGIIQLKKGNKVELIARKDYLNQIINETKES</sequence>
<dbReference type="Pfam" id="PF01420">
    <property type="entry name" value="Methylase_S"/>
    <property type="match status" value="2"/>
</dbReference>
<evidence type="ECO:0000256" key="1">
    <source>
        <dbReference type="ARBA" id="ARBA00010923"/>
    </source>
</evidence>
<keyword evidence="5" id="KW-0378">Hydrolase</keyword>
<dbReference type="InterPro" id="IPR052021">
    <property type="entry name" value="Type-I_RS_S_subunit"/>
</dbReference>
<accession>A0A915YK49</accession>
<feature type="domain" description="Type I restriction modification DNA specificity" evidence="4">
    <location>
        <begin position="195"/>
        <end position="353"/>
    </location>
</feature>
<evidence type="ECO:0000256" key="3">
    <source>
        <dbReference type="ARBA" id="ARBA00023125"/>
    </source>
</evidence>
<name>A0A915YK49_9BACT</name>
<dbReference type="Proteomes" id="UP001060919">
    <property type="component" value="Chromosome"/>
</dbReference>
<dbReference type="AlphaFoldDB" id="A0A915YK49"/>
<evidence type="ECO:0000313" key="5">
    <source>
        <dbReference type="EMBL" id="BDS14550.1"/>
    </source>
</evidence>
<dbReference type="PANTHER" id="PTHR30408">
    <property type="entry name" value="TYPE-1 RESTRICTION ENZYME ECOKI SPECIFICITY PROTEIN"/>
    <property type="match status" value="1"/>
</dbReference>
<dbReference type="GO" id="GO:0004519">
    <property type="term" value="F:endonuclease activity"/>
    <property type="evidence" value="ECO:0007669"/>
    <property type="project" value="UniProtKB-KW"/>
</dbReference>
<keyword evidence="5" id="KW-0255">Endonuclease</keyword>
<dbReference type="REBASE" id="664936">
    <property type="entry name" value="S.Asp426ORF53300P"/>
</dbReference>
<dbReference type="KEGG" id="aup:AsAng_0053310"/>
<dbReference type="GO" id="GO:0009307">
    <property type="term" value="P:DNA restriction-modification system"/>
    <property type="evidence" value="ECO:0007669"/>
    <property type="project" value="UniProtKB-KW"/>
</dbReference>
<dbReference type="RefSeq" id="WP_264789764.1">
    <property type="nucleotide sequence ID" value="NZ_AP026867.1"/>
</dbReference>
<keyword evidence="5" id="KW-0540">Nuclease</keyword>
<protein>
    <submittedName>
        <fullName evidence="5">Restriction endonuclease subunit S</fullName>
    </submittedName>
</protein>
<feature type="domain" description="Type I restriction modification DNA specificity" evidence="4">
    <location>
        <begin position="2"/>
        <end position="167"/>
    </location>
</feature>
<evidence type="ECO:0000313" key="6">
    <source>
        <dbReference type="Proteomes" id="UP001060919"/>
    </source>
</evidence>
<dbReference type="GO" id="GO:0003677">
    <property type="term" value="F:DNA binding"/>
    <property type="evidence" value="ECO:0007669"/>
    <property type="project" value="UniProtKB-KW"/>
</dbReference>
<dbReference type="InterPro" id="IPR044946">
    <property type="entry name" value="Restrct_endonuc_typeI_TRD_sf"/>
</dbReference>
<keyword evidence="6" id="KW-1185">Reference proteome</keyword>
<gene>
    <name evidence="5" type="ORF">AsAng_0053310</name>
</gene>
<dbReference type="CDD" id="cd17524">
    <property type="entry name" value="RMtype1_S_EcoUTORF5051P-TRD2-CR2_like"/>
    <property type="match status" value="1"/>
</dbReference>
<keyword evidence="2" id="KW-0680">Restriction system</keyword>
<dbReference type="EMBL" id="AP026867">
    <property type="protein sequence ID" value="BDS14550.1"/>
    <property type="molecule type" value="Genomic_DNA"/>
</dbReference>
<evidence type="ECO:0000259" key="4">
    <source>
        <dbReference type="Pfam" id="PF01420"/>
    </source>
</evidence>
<dbReference type="SUPFAM" id="SSF116734">
    <property type="entry name" value="DNA methylase specificity domain"/>
    <property type="match status" value="2"/>
</dbReference>
<reference evidence="5" key="1">
    <citation type="submission" date="2022-09" db="EMBL/GenBank/DDBJ databases">
        <title>Aureispira anguillicida sp. nov., isolated from Leptocephalus of Japanese eel Anguilla japonica.</title>
        <authorList>
            <person name="Yuasa K."/>
            <person name="Mekata T."/>
            <person name="Ikunari K."/>
        </authorList>
    </citation>
    <scope>NUCLEOTIDE SEQUENCE</scope>
    <source>
        <strain evidence="5">EL160426</strain>
    </source>
</reference>
<proteinExistence type="inferred from homology"/>